<dbReference type="NCBIfam" id="TIGR03038">
    <property type="entry name" value="PS_II_psbM"/>
    <property type="match status" value="1"/>
</dbReference>
<evidence type="ECO:0000256" key="5">
    <source>
        <dbReference type="ARBA" id="ARBA00022989"/>
    </source>
</evidence>
<keyword evidence="2 8" id="KW-0674">Reaction center</keyword>
<evidence type="ECO:0000256" key="3">
    <source>
        <dbReference type="ARBA" id="ARBA00022531"/>
    </source>
</evidence>
<accession>A0A075E5N3</accession>
<gene>
    <name evidence="8 9" type="primary">psbM</name>
</gene>
<keyword evidence="5 8" id="KW-1133">Transmembrane helix</keyword>
<dbReference type="SUPFAM" id="SSF161033">
    <property type="entry name" value="Photosystem II reaction center protein M, PsbM"/>
    <property type="match status" value="1"/>
</dbReference>
<dbReference type="HAMAP" id="MF_00438">
    <property type="entry name" value="PSII_PsbM"/>
    <property type="match status" value="1"/>
</dbReference>
<keyword evidence="6 8" id="KW-0472">Membrane</keyword>
<dbReference type="EMBL" id="KJ617081">
    <property type="protein sequence ID" value="AIC07475.1"/>
    <property type="molecule type" value="Genomic_DNA"/>
</dbReference>
<dbReference type="PANTHER" id="PTHR35774">
    <property type="entry name" value="PHOTOSYSTEM II REACTION CENTER PROTEIN M"/>
    <property type="match status" value="1"/>
</dbReference>
<dbReference type="PANTHER" id="PTHR35774:SF1">
    <property type="entry name" value="PHOTOSYSTEM II REACTION CENTER PROTEIN M"/>
    <property type="match status" value="1"/>
</dbReference>
<keyword evidence="9" id="KW-0150">Chloroplast</keyword>
<organism evidence="9">
    <name type="scientific">Retrophyllum piresii</name>
    <dbReference type="NCBI Taxonomy" id="1505646"/>
    <lineage>
        <taxon>Eukaryota</taxon>
        <taxon>Viridiplantae</taxon>
        <taxon>Streptophyta</taxon>
        <taxon>Embryophyta</taxon>
        <taxon>Tracheophyta</taxon>
        <taxon>Spermatophyta</taxon>
        <taxon>Pinopsida</taxon>
        <taxon>Pinidae</taxon>
        <taxon>Conifers II</taxon>
        <taxon>Araucariales</taxon>
        <taxon>Podocarpaceae</taxon>
        <taxon>Retrophyllum</taxon>
    </lineage>
</organism>
<protein>
    <recommendedName>
        <fullName evidence="8">Photosystem II reaction center protein M</fullName>
        <shortName evidence="8">PSII-M</shortName>
    </recommendedName>
</protein>
<keyword evidence="3 8" id="KW-0602">Photosynthesis</keyword>
<dbReference type="GO" id="GO:0019684">
    <property type="term" value="P:photosynthesis, light reaction"/>
    <property type="evidence" value="ECO:0007669"/>
    <property type="project" value="InterPro"/>
</dbReference>
<evidence type="ECO:0000256" key="6">
    <source>
        <dbReference type="ARBA" id="ARBA00023136"/>
    </source>
</evidence>
<keyword evidence="4 8" id="KW-0812">Transmembrane</keyword>
<comment type="function">
    <text evidence="8">One of the components of the core complex of photosystem II (PSII). PSII is a light-driven water:plastoquinone oxidoreductase that uses light energy to abstract electrons from H(2)O, generating O(2) and a proton gradient subsequently used for ATP formation. It consists of a core antenna complex that captures photons, and an electron transfer chain that converts photonic excitation into a charge separation. This subunit is found at the monomer-monomer interface.</text>
</comment>
<comment type="similarity">
    <text evidence="8">Belongs to the PsbM family.</text>
</comment>
<feature type="transmembrane region" description="Helical" evidence="8">
    <location>
        <begin position="6"/>
        <end position="27"/>
    </location>
</feature>
<sequence>MEVNILAFLAVALFISVPTAFLIIIYVKTISGSN</sequence>
<evidence type="ECO:0000256" key="4">
    <source>
        <dbReference type="ARBA" id="ARBA00022692"/>
    </source>
</evidence>
<evidence type="ECO:0000256" key="2">
    <source>
        <dbReference type="ARBA" id="ARBA00022469"/>
    </source>
</evidence>
<dbReference type="RefSeq" id="YP_009057735.1">
    <property type="nucleotide sequence ID" value="NC_024827.1"/>
</dbReference>
<evidence type="ECO:0000256" key="7">
    <source>
        <dbReference type="ARBA" id="ARBA00023276"/>
    </source>
</evidence>
<keyword evidence="8" id="KW-0793">Thylakoid</keyword>
<dbReference type="GO" id="GO:0009523">
    <property type="term" value="C:photosystem II"/>
    <property type="evidence" value="ECO:0007669"/>
    <property type="project" value="UniProtKB-KW"/>
</dbReference>
<evidence type="ECO:0000313" key="9">
    <source>
        <dbReference type="EMBL" id="AIC07475.1"/>
    </source>
</evidence>
<dbReference type="GO" id="GO:0009535">
    <property type="term" value="C:chloroplast thylakoid membrane"/>
    <property type="evidence" value="ECO:0007669"/>
    <property type="project" value="UniProtKB-SubCell"/>
</dbReference>
<name>A0A075E5N3_9CONI</name>
<comment type="subunit">
    <text evidence="8">PSII is composed of 1 copy each of membrane proteins PsbA, PsbB, PsbC, PsbD, PsbE, PsbF, PsbH, PsbI, PsbJ, PsbK, PsbL, PsbM, PsbT, PsbX, PsbY, PsbZ, Psb30/Ycf12, at least 3 peripheral proteins of the oxygen-evolving complex and a large number of cofactors. It forms dimeric complexes.</text>
</comment>
<geneLocation type="chloroplast" evidence="9"/>
<keyword evidence="7 8" id="KW-0604">Photosystem II</keyword>
<evidence type="ECO:0000256" key="1">
    <source>
        <dbReference type="ARBA" id="ARBA00004167"/>
    </source>
</evidence>
<dbReference type="GeneID" id="20355946"/>
<dbReference type="Pfam" id="PF05151">
    <property type="entry name" value="PsbM"/>
    <property type="match status" value="1"/>
</dbReference>
<proteinExistence type="inferred from homology"/>
<dbReference type="InterPro" id="IPR007826">
    <property type="entry name" value="PSII_PsbM"/>
</dbReference>
<comment type="subcellular location">
    <subcellularLocation>
        <location evidence="1">Membrane</location>
        <topology evidence="1">Single-pass membrane protein</topology>
    </subcellularLocation>
    <subcellularLocation>
        <location evidence="8">Plastid</location>
        <location evidence="8">Chloroplast thylakoid membrane</location>
        <topology evidence="8">Single-pass membrane protein</topology>
    </subcellularLocation>
</comment>
<evidence type="ECO:0000256" key="8">
    <source>
        <dbReference type="HAMAP-Rule" id="MF_00438"/>
    </source>
</evidence>
<dbReference type="InterPro" id="IPR037269">
    <property type="entry name" value="PSII_PsbM_sf"/>
</dbReference>
<reference evidence="9" key="1">
    <citation type="journal article" date="2016" name="Tree Genet. Genomes">
        <title>The plastome sequence of the endemic Amazonian conifer, Retrophyllum piresii (Silba) C.N.Page, reveals different recombination events and plastome isoforms.</title>
        <authorList>
            <person name="Vieira L.N."/>
            <person name="Rogalski"/>
            <person name="Faoro H."/>
            <person name="MFraga H.P.F."/>
            <person name="Dos Anjos K.C."/>
            <person name="Picchi G.F.A."/>
            <person name="Nodari R.O."/>
            <person name="Pedrosa F.O."/>
            <person name="Souza E.M."/>
            <person name="Guerra M.P."/>
        </authorList>
    </citation>
    <scope>NUCLEOTIDE SEQUENCE</scope>
</reference>
<keyword evidence="9" id="KW-0934">Plastid</keyword>
<dbReference type="AlphaFoldDB" id="A0A075E5N3"/>